<dbReference type="Proteomes" id="UP000887575">
    <property type="component" value="Unassembled WGS sequence"/>
</dbReference>
<proteinExistence type="predicted"/>
<dbReference type="GO" id="GO:0008168">
    <property type="term" value="F:methyltransferase activity"/>
    <property type="evidence" value="ECO:0007669"/>
    <property type="project" value="InterPro"/>
</dbReference>
<dbReference type="AlphaFoldDB" id="A0AAF3J1L4"/>
<dbReference type="InterPro" id="IPR012920">
    <property type="entry name" value="rRNA_MeTfrase_SPB1-like_C"/>
</dbReference>
<feature type="compositionally biased region" description="Basic and acidic residues" evidence="1">
    <location>
        <begin position="84"/>
        <end position="104"/>
    </location>
</feature>
<name>A0AAF3J1L4_9BILA</name>
<accession>A0AAF3J1L4</accession>
<reference evidence="4" key="1">
    <citation type="submission" date="2024-02" db="UniProtKB">
        <authorList>
            <consortium name="WormBaseParasite"/>
        </authorList>
    </citation>
    <scope>IDENTIFICATION</scope>
</reference>
<sequence>MSVLLKRLLKQKHEKLGELQGAWKRLKKKAEAIVENENLEHPEKVREMKKLYRNANKKEDRKVHLVVVNKGNRGKMNRPSGRYKTVDRRMKSELRAQKAADKRSGGKRGRGGRAGSGRGKR</sequence>
<dbReference type="GO" id="GO:0006364">
    <property type="term" value="P:rRNA processing"/>
    <property type="evidence" value="ECO:0007669"/>
    <property type="project" value="InterPro"/>
</dbReference>
<organism evidence="3 4">
    <name type="scientific">Mesorhabditis belari</name>
    <dbReference type="NCBI Taxonomy" id="2138241"/>
    <lineage>
        <taxon>Eukaryota</taxon>
        <taxon>Metazoa</taxon>
        <taxon>Ecdysozoa</taxon>
        <taxon>Nematoda</taxon>
        <taxon>Chromadorea</taxon>
        <taxon>Rhabditida</taxon>
        <taxon>Rhabditina</taxon>
        <taxon>Rhabditomorpha</taxon>
        <taxon>Rhabditoidea</taxon>
        <taxon>Rhabditidae</taxon>
        <taxon>Mesorhabditinae</taxon>
        <taxon>Mesorhabditis</taxon>
    </lineage>
</organism>
<feature type="domain" description="Ribosomal RNA methyltransferase SPB1-like C-terminal" evidence="2">
    <location>
        <begin position="14"/>
        <end position="102"/>
    </location>
</feature>
<dbReference type="WBParaSite" id="MBELARI_LOCUS10500">
    <property type="protein sequence ID" value="MBELARI_LOCUS10500"/>
    <property type="gene ID" value="MBELARI_LOCUS10500"/>
</dbReference>
<feature type="region of interest" description="Disordered" evidence="1">
    <location>
        <begin position="72"/>
        <end position="121"/>
    </location>
</feature>
<evidence type="ECO:0000313" key="3">
    <source>
        <dbReference type="Proteomes" id="UP000887575"/>
    </source>
</evidence>
<dbReference type="Pfam" id="PF07780">
    <property type="entry name" value="Spb1_C"/>
    <property type="match status" value="1"/>
</dbReference>
<keyword evidence="3" id="KW-1185">Reference proteome</keyword>
<evidence type="ECO:0000256" key="1">
    <source>
        <dbReference type="SAM" id="MobiDB-lite"/>
    </source>
</evidence>
<feature type="compositionally biased region" description="Gly residues" evidence="1">
    <location>
        <begin position="112"/>
        <end position="121"/>
    </location>
</feature>
<dbReference type="GO" id="GO:0005634">
    <property type="term" value="C:nucleus"/>
    <property type="evidence" value="ECO:0007669"/>
    <property type="project" value="InterPro"/>
</dbReference>
<evidence type="ECO:0000313" key="4">
    <source>
        <dbReference type="WBParaSite" id="MBELARI_LOCUS10500"/>
    </source>
</evidence>
<evidence type="ECO:0000259" key="2">
    <source>
        <dbReference type="Pfam" id="PF07780"/>
    </source>
</evidence>
<protein>
    <recommendedName>
        <fullName evidence="2">Ribosomal RNA methyltransferase SPB1-like C-terminal domain-containing protein</fullName>
    </recommendedName>
</protein>